<name>A0A7H9BVP4_PARPN</name>
<dbReference type="RefSeq" id="WP_081762255.1">
    <property type="nucleotide sequence ID" value="NZ_CP058690.1"/>
</dbReference>
<dbReference type="Pfam" id="PF00480">
    <property type="entry name" value="ROK"/>
    <property type="match status" value="1"/>
</dbReference>
<dbReference type="InterPro" id="IPR000600">
    <property type="entry name" value="ROK"/>
</dbReference>
<reference evidence="2 3" key="1">
    <citation type="submission" date="2020-07" db="EMBL/GenBank/DDBJ databases">
        <title>The complete genome of Paracoccus pantotrophus ACCC 10489.</title>
        <authorList>
            <person name="Si Y."/>
        </authorList>
    </citation>
    <scope>NUCLEOTIDE SEQUENCE [LARGE SCALE GENOMIC DNA]</scope>
    <source>
        <strain evidence="2 3">ACCC10489</strain>
    </source>
</reference>
<gene>
    <name evidence="2" type="ORF">HYQ43_13330</name>
</gene>
<accession>A0A7H9BVP4</accession>
<dbReference type="Proteomes" id="UP000509322">
    <property type="component" value="Chromosome 2"/>
</dbReference>
<sequence length="266" mass="27905">MCPSSDDVGHEGRARRVAKAVAEALDRTEEGWGRLHAMVIAVPTRVVGPDGDTAATQQDVIFSNFTPPDGVELMLMNNINCSAVAEYHYGAAQGRHTFAFMQVGVKIGLGLMLHGQIVQGVNGAAGEISHITFPFAPGIEPVRGGLERYIGTDALMARVQAQWPASAGQLPGNTYDLVRLASEGNRMALALVESHAADIGAVIATCVSVIDPGLVVLGGGYGASPLLQPKVEEVVKRLAFGPSPITPITLVATTTSSRGMPRLRMA</sequence>
<dbReference type="AlphaFoldDB" id="A0A7H9BVP4"/>
<evidence type="ECO:0000313" key="3">
    <source>
        <dbReference type="Proteomes" id="UP000509322"/>
    </source>
</evidence>
<comment type="similarity">
    <text evidence="1">Belongs to the ROK (NagC/XylR) family.</text>
</comment>
<dbReference type="Gene3D" id="3.30.420.40">
    <property type="match status" value="2"/>
</dbReference>
<dbReference type="SUPFAM" id="SSF53067">
    <property type="entry name" value="Actin-like ATPase domain"/>
    <property type="match status" value="2"/>
</dbReference>
<organism evidence="2 3">
    <name type="scientific">Paracoccus pantotrophus</name>
    <name type="common">Thiosphaera pantotropha</name>
    <dbReference type="NCBI Taxonomy" id="82367"/>
    <lineage>
        <taxon>Bacteria</taxon>
        <taxon>Pseudomonadati</taxon>
        <taxon>Pseudomonadota</taxon>
        <taxon>Alphaproteobacteria</taxon>
        <taxon>Rhodobacterales</taxon>
        <taxon>Paracoccaceae</taxon>
        <taxon>Paracoccus</taxon>
    </lineage>
</organism>
<dbReference type="InterPro" id="IPR043129">
    <property type="entry name" value="ATPase_NBD"/>
</dbReference>
<dbReference type="PANTHER" id="PTHR18964">
    <property type="entry name" value="ROK (REPRESSOR, ORF, KINASE) FAMILY"/>
    <property type="match status" value="1"/>
</dbReference>
<evidence type="ECO:0000313" key="2">
    <source>
        <dbReference type="EMBL" id="QLH15202.1"/>
    </source>
</evidence>
<proteinExistence type="inferred from homology"/>
<protein>
    <submittedName>
        <fullName evidence="2">ROK family protein</fullName>
    </submittedName>
</protein>
<dbReference type="EMBL" id="CP058690">
    <property type="protein sequence ID" value="QLH15202.1"/>
    <property type="molecule type" value="Genomic_DNA"/>
</dbReference>
<dbReference type="PANTHER" id="PTHR18964:SF149">
    <property type="entry name" value="BIFUNCTIONAL UDP-N-ACETYLGLUCOSAMINE 2-EPIMERASE_N-ACETYLMANNOSAMINE KINASE"/>
    <property type="match status" value="1"/>
</dbReference>
<evidence type="ECO:0000256" key="1">
    <source>
        <dbReference type="ARBA" id="ARBA00006479"/>
    </source>
</evidence>